<organism evidence="1 2">
    <name type="scientific">Pluteus cervinus</name>
    <dbReference type="NCBI Taxonomy" id="181527"/>
    <lineage>
        <taxon>Eukaryota</taxon>
        <taxon>Fungi</taxon>
        <taxon>Dikarya</taxon>
        <taxon>Basidiomycota</taxon>
        <taxon>Agaricomycotina</taxon>
        <taxon>Agaricomycetes</taxon>
        <taxon>Agaricomycetidae</taxon>
        <taxon>Agaricales</taxon>
        <taxon>Pluteineae</taxon>
        <taxon>Pluteaceae</taxon>
        <taxon>Pluteus</taxon>
    </lineage>
</organism>
<accession>A0ACD3ADL8</accession>
<reference evidence="1 2" key="1">
    <citation type="journal article" date="2019" name="Nat. Ecol. Evol.">
        <title>Megaphylogeny resolves global patterns of mushroom evolution.</title>
        <authorList>
            <person name="Varga T."/>
            <person name="Krizsan K."/>
            <person name="Foldi C."/>
            <person name="Dima B."/>
            <person name="Sanchez-Garcia M."/>
            <person name="Sanchez-Ramirez S."/>
            <person name="Szollosi G.J."/>
            <person name="Szarkandi J.G."/>
            <person name="Papp V."/>
            <person name="Albert L."/>
            <person name="Andreopoulos W."/>
            <person name="Angelini C."/>
            <person name="Antonin V."/>
            <person name="Barry K.W."/>
            <person name="Bougher N.L."/>
            <person name="Buchanan P."/>
            <person name="Buyck B."/>
            <person name="Bense V."/>
            <person name="Catcheside P."/>
            <person name="Chovatia M."/>
            <person name="Cooper J."/>
            <person name="Damon W."/>
            <person name="Desjardin D."/>
            <person name="Finy P."/>
            <person name="Geml J."/>
            <person name="Haridas S."/>
            <person name="Hughes K."/>
            <person name="Justo A."/>
            <person name="Karasinski D."/>
            <person name="Kautmanova I."/>
            <person name="Kiss B."/>
            <person name="Kocsube S."/>
            <person name="Kotiranta H."/>
            <person name="LaButti K.M."/>
            <person name="Lechner B.E."/>
            <person name="Liimatainen K."/>
            <person name="Lipzen A."/>
            <person name="Lukacs Z."/>
            <person name="Mihaltcheva S."/>
            <person name="Morgado L.N."/>
            <person name="Niskanen T."/>
            <person name="Noordeloos M.E."/>
            <person name="Ohm R.A."/>
            <person name="Ortiz-Santana B."/>
            <person name="Ovrebo C."/>
            <person name="Racz N."/>
            <person name="Riley R."/>
            <person name="Savchenko A."/>
            <person name="Shiryaev A."/>
            <person name="Soop K."/>
            <person name="Spirin V."/>
            <person name="Szebenyi C."/>
            <person name="Tomsovsky M."/>
            <person name="Tulloss R.E."/>
            <person name="Uehling J."/>
            <person name="Grigoriev I.V."/>
            <person name="Vagvolgyi C."/>
            <person name="Papp T."/>
            <person name="Martin F.M."/>
            <person name="Miettinen O."/>
            <person name="Hibbett D.S."/>
            <person name="Nagy L.G."/>
        </authorList>
    </citation>
    <scope>NUCLEOTIDE SEQUENCE [LARGE SCALE GENOMIC DNA]</scope>
    <source>
        <strain evidence="1 2">NL-1719</strain>
    </source>
</reference>
<protein>
    <submittedName>
        <fullName evidence="1">Uncharacterized protein</fullName>
    </submittedName>
</protein>
<evidence type="ECO:0000313" key="1">
    <source>
        <dbReference type="EMBL" id="TFK63968.1"/>
    </source>
</evidence>
<dbReference type="Proteomes" id="UP000308600">
    <property type="component" value="Unassembled WGS sequence"/>
</dbReference>
<gene>
    <name evidence="1" type="ORF">BDN72DRAFT_881790</name>
</gene>
<evidence type="ECO:0000313" key="2">
    <source>
        <dbReference type="Proteomes" id="UP000308600"/>
    </source>
</evidence>
<sequence>MTRPLIYSKIRHFFPAFSRLFHVLDILNPLRLVKRRMGSVGQMLLSWFSVARPGVLDTPQSRLLTLPLEVLTGIVQELSWREELLRDSTMGGNELFFERPVEQYRPGELERSILRWKRAKRNWTADDGTPPQMRSFDAKQVEHVHLVRGGRWLLFATSSSSVVYADLDAPGPPILHTLIPARPFLCRITMALEYLPEAEVLSFNLVLAVQQFECKQTPVDAVFPEFILQVWKIRLDLRDNNQDSVDRLMAECLTSFRQEPQGFVNSVSILGDYIAHTVCFSGDYEDLNFIVVTKWADRVKEEVDYPKWVHYLNVNWQSVYLLPGHHLLVYVNGSIELYDFFLFPNIKSLPDQPDRTTWAEPIWRTFIDGADTLSAPPVIFGPDSVRMVVFCKTGFRGLTVHTAKVRAERESPVSTSDLGDYAPDSLHTLPSYGYRHSALLSRSRLTLVSHPWPDEGGKGHMFVDKITSHDGQGDYRLLDIMSGRIVIVDREIIVLDLAPSFFSTLP</sequence>
<name>A0ACD3ADL8_9AGAR</name>
<proteinExistence type="predicted"/>
<dbReference type="EMBL" id="ML208495">
    <property type="protein sequence ID" value="TFK63968.1"/>
    <property type="molecule type" value="Genomic_DNA"/>
</dbReference>
<keyword evidence="2" id="KW-1185">Reference proteome</keyword>